<feature type="transmembrane region" description="Helical" evidence="2">
    <location>
        <begin position="30"/>
        <end position="53"/>
    </location>
</feature>
<feature type="region of interest" description="Disordered" evidence="1">
    <location>
        <begin position="1552"/>
        <end position="1588"/>
    </location>
</feature>
<feature type="compositionally biased region" description="Low complexity" evidence="1">
    <location>
        <begin position="660"/>
        <end position="673"/>
    </location>
</feature>
<evidence type="ECO:0000313" key="4">
    <source>
        <dbReference type="Proteomes" id="UP000255233"/>
    </source>
</evidence>
<evidence type="ECO:0000256" key="1">
    <source>
        <dbReference type="SAM" id="MobiDB-lite"/>
    </source>
</evidence>
<feature type="compositionally biased region" description="Basic and acidic residues" evidence="1">
    <location>
        <begin position="1571"/>
        <end position="1588"/>
    </location>
</feature>
<dbReference type="GO" id="GO:0009306">
    <property type="term" value="P:protein secretion"/>
    <property type="evidence" value="ECO:0007669"/>
    <property type="project" value="InterPro"/>
</dbReference>
<keyword evidence="2" id="KW-1133">Transmembrane helix</keyword>
<gene>
    <name evidence="3" type="ORF">NCTC11190_01058</name>
</gene>
<sequence>MSVTTCGQRDGADQIFLSVILRIVKKTVRLLLTVLSTAVIAAVALPILAGLLLQVGVIQNYAVGQLTKWLSEKGGTAISIDRVDIGFFNRAVLEGIYVQDPSVPQDTLLYARRLSVGIDGINFFNGNIALGAVSLSDGVLHIAKDSTGVTNLRRITERFRAKKPRKINLRLSARELDLVGMRFTFRQFDPPAREHGVDFRDLDLRQIHFQARGIAVRNDSVACRIEHLTFREKSGFHLQHLATEKAAISGTGLRFAELRIESALSMLQFDRLELLSDDWSAWRDFTHRVRIDAALGPSSLAYRTVAAFSRRPAAIRTAVGFEGATVEGPVAALKGKIRNARWGGTLLDADFDISGLPDASQAWFRMKLGRLETDAQDILTTYTDLSGGKSLENLRPMLERAGRIGFSGTFDGLLRDFTATGRLTTDQGAVDGRLQFMPAARRGAIRFLGRVETEGFGLGALLGTSGVGSVSLVAGVDAVAAPGELALTTDAEIRQLQFREYDYNGIRMNGRFAGRTFDGRISSSDPNLDFTTEGRFDLSGKVPAYDFEMDLRRADLAALRLNRRDTVSRLAMRFRAHAAGTTLDDIDGSATIDSLSYVNHIDTVRTGTIRFEARNTERSKRLTMRSDFADAELRGSDSYSNIFRFFGQSLKRYLPSMPSAGADGDAPQAQARASAREAPDSAGTVSGNSYYLVKVDVKEANNVAAIFVPGLEIAQGSSLAFLFNPYLNDFSLSAKSDYILRRNFYAGGLMVECRNQGDSVSIYASAEQFGIGTADLPNLSVVGGIRDNRISLATRFHNPENGSNALVSTTTTFVRPAEGPPQMDVALNPTTFSVGGQLWYIAPSHVVLDSLGIDFRRFRLRGEGQELAVDGRASASESDTLRVRMRNFDMSPLTQLVARQGYRIAGRMGGEATLVAPFGALQFGADLRMDSLALNDYALGAVGFRSAWDRPRRWVRFEASTPQGETPVRGVYDSGGKRYRVDFDFPRFDMCLLEPLLQGVLEKTTGTARTKLVMTGGPEGGPVLNGTIDVERYEATVAYTRARYRLAGPVTVTGNRFELPPVPLSDGDGGAGTISAWFDSRYFRHLRFGVKADFRDFLCLNTTEADNPDFYGKMYGTGTFSVTGDDSKTMLDVRAETAKSSTFVLPLSDVSTISEADFISFVQPRERQRPADRVQSFRQQLRQARRQRAKSELNVDLNLSVLPNTEGQIVMDPRLGDAIKGRGNGRFRMNIVPDRDIFTMDGQFDISEGTYLFTLYGVLANKYFVIQPGSSIQWTGDPADPLVNVDAAYRVRTSLRPLLGNTQGNGTGNGNVNVSCGIHLTEHLFNPTVQLSITAPGADPETKNLLRNLLNTEESTTMQFAYLMLSNSFMPDDQTNAIGTMSGSLAGIAGMEFLSNQISNLISGSNYNIRFGYRPSSELTSEEVTFDVGADIIANKLSVEVGGNYDVGQKGAYTTTNNPLSVDGYVTWVLNKSGSLKVKGFTRTIDRFDESQGLQDNGVGVYYRQEFQSWKDLKERYRRWREAARLRRAVRQEKRFERRQLKKAGAFVPERETVPVLPADAAVPEKAGTPQREEGAAQSDGKDVPRRE</sequence>
<organism evidence="3 4">
    <name type="scientific">Rikenella microfusus</name>
    <dbReference type="NCBI Taxonomy" id="28139"/>
    <lineage>
        <taxon>Bacteria</taxon>
        <taxon>Pseudomonadati</taxon>
        <taxon>Bacteroidota</taxon>
        <taxon>Bacteroidia</taxon>
        <taxon>Bacteroidales</taxon>
        <taxon>Rikenellaceae</taxon>
        <taxon>Rikenella</taxon>
    </lineage>
</organism>
<dbReference type="Proteomes" id="UP000255233">
    <property type="component" value="Unassembled WGS sequence"/>
</dbReference>
<keyword evidence="2" id="KW-0812">Transmembrane</keyword>
<dbReference type="GO" id="GO:0005886">
    <property type="term" value="C:plasma membrane"/>
    <property type="evidence" value="ECO:0007669"/>
    <property type="project" value="InterPro"/>
</dbReference>
<evidence type="ECO:0008006" key="5">
    <source>
        <dbReference type="Google" id="ProtNLM"/>
    </source>
</evidence>
<accession>A0A379MQV0</accession>
<proteinExistence type="predicted"/>
<dbReference type="STRING" id="880526.GCA_000427365_00389"/>
<dbReference type="RefSeq" id="WP_027290260.1">
    <property type="nucleotide sequence ID" value="NZ_UGVL01000001.1"/>
</dbReference>
<name>A0A379MQV0_9BACT</name>
<dbReference type="OrthoDB" id="680700at2"/>
<evidence type="ECO:0000256" key="2">
    <source>
        <dbReference type="SAM" id="Phobius"/>
    </source>
</evidence>
<keyword evidence="4" id="KW-1185">Reference proteome</keyword>
<keyword evidence="2" id="KW-0472">Membrane</keyword>
<protein>
    <recommendedName>
        <fullName evidence="5">Translocation/assembly module TamB</fullName>
    </recommendedName>
</protein>
<evidence type="ECO:0000313" key="3">
    <source>
        <dbReference type="EMBL" id="SUE33846.1"/>
    </source>
</evidence>
<feature type="region of interest" description="Disordered" evidence="1">
    <location>
        <begin position="657"/>
        <end position="684"/>
    </location>
</feature>
<reference evidence="3 4" key="1">
    <citation type="submission" date="2018-06" db="EMBL/GenBank/DDBJ databases">
        <authorList>
            <consortium name="Pathogen Informatics"/>
            <person name="Doyle S."/>
        </authorList>
    </citation>
    <scope>NUCLEOTIDE SEQUENCE [LARGE SCALE GENOMIC DNA]</scope>
    <source>
        <strain evidence="3 4">NCTC11190</strain>
    </source>
</reference>
<dbReference type="EMBL" id="UGVL01000001">
    <property type="protein sequence ID" value="SUE33846.1"/>
    <property type="molecule type" value="Genomic_DNA"/>
</dbReference>